<dbReference type="GO" id="GO:0009898">
    <property type="term" value="C:cytoplasmic side of plasma membrane"/>
    <property type="evidence" value="ECO:0007669"/>
    <property type="project" value="TreeGrafter"/>
</dbReference>
<proteinExistence type="predicted"/>
<evidence type="ECO:0000259" key="2">
    <source>
        <dbReference type="PROSITE" id="PS50110"/>
    </source>
</evidence>
<dbReference type="GO" id="GO:0016887">
    <property type="term" value="F:ATP hydrolysis activity"/>
    <property type="evidence" value="ECO:0007669"/>
    <property type="project" value="TreeGrafter"/>
</dbReference>
<gene>
    <name evidence="3" type="ORF">CIB95_09625</name>
</gene>
<evidence type="ECO:0000313" key="3">
    <source>
        <dbReference type="EMBL" id="OZM57019.1"/>
    </source>
</evidence>
<evidence type="ECO:0000256" key="1">
    <source>
        <dbReference type="PROSITE-ProRule" id="PRU00169"/>
    </source>
</evidence>
<organism evidence="3 4">
    <name type="scientific">Lottiidibacillus patelloidae</name>
    <dbReference type="NCBI Taxonomy" id="2670334"/>
    <lineage>
        <taxon>Bacteria</taxon>
        <taxon>Bacillati</taxon>
        <taxon>Bacillota</taxon>
        <taxon>Bacilli</taxon>
        <taxon>Bacillales</taxon>
        <taxon>Bacillaceae</taxon>
        <taxon>Lottiidibacillus</taxon>
    </lineage>
</organism>
<dbReference type="EMBL" id="NPIA01000004">
    <property type="protein sequence ID" value="OZM57019.1"/>
    <property type="molecule type" value="Genomic_DNA"/>
</dbReference>
<dbReference type="CDD" id="cd00156">
    <property type="entry name" value="REC"/>
    <property type="match status" value="1"/>
</dbReference>
<dbReference type="SUPFAM" id="SSF52172">
    <property type="entry name" value="CheY-like"/>
    <property type="match status" value="1"/>
</dbReference>
<accession>A0A263BTJ0</accession>
<dbReference type="Gene3D" id="3.40.50.2300">
    <property type="match status" value="1"/>
</dbReference>
<reference evidence="3 4" key="2">
    <citation type="submission" date="2017-09" db="EMBL/GenBank/DDBJ databases">
        <title>Bacillus patelloidae sp. nov., isolated from the intestinal tract of a marine limpet.</title>
        <authorList>
            <person name="Liu R."/>
            <person name="Dong C."/>
            <person name="Shao Z."/>
        </authorList>
    </citation>
    <scope>NUCLEOTIDE SEQUENCE [LARGE SCALE GENOMIC DNA]</scope>
    <source>
        <strain evidence="3 4">SA5d-4</strain>
    </source>
</reference>
<dbReference type="PANTHER" id="PTHR43384">
    <property type="entry name" value="SEPTUM SITE-DETERMINING PROTEIN MIND HOMOLOG, CHLOROPLASTIC-RELATED"/>
    <property type="match status" value="1"/>
</dbReference>
<sequence length="411" mass="46008">MEEEKIMEKIRIYHIDQNEDALKLIKQFSQRAPRLHIISSSTSLEEGFEEIQRIFPDIVLIDENVAGGNLAPIIQKIILHSPYLGVIVTCTEYSKGKIRQYMNAGARDCLVKPFTATDLAQSVMKVNKYNQELKNHIVRSTTRILTRAPKMISIFSTKGGVGKSTVSTLLAAGLASLYKEDTAIIDLDLQFGDVSLLLDLKPQKTITNAIESIGQLSSSDLRSIMTRHHIGLHVLPSPLNPEEEDFITEEATLKMFKLAKEEFDYVIIDGPPGFNTQNIIALEQSDLVLLITSPELMALKNTKNGLRTLTELGIDQDQIKVVVNRYSKKSNISISLIEDVLGLEVFATISNDYPSVIKFLNQGEPQLIYDGNGKISKDLRAIIEGLRTYHTVPAQKGKANLFQWLMQKVQK</sequence>
<dbReference type="GO" id="GO:0005829">
    <property type="term" value="C:cytosol"/>
    <property type="evidence" value="ECO:0007669"/>
    <property type="project" value="TreeGrafter"/>
</dbReference>
<dbReference type="Proteomes" id="UP000217083">
    <property type="component" value="Unassembled WGS sequence"/>
</dbReference>
<dbReference type="GO" id="GO:0051782">
    <property type="term" value="P:negative regulation of cell division"/>
    <property type="evidence" value="ECO:0007669"/>
    <property type="project" value="TreeGrafter"/>
</dbReference>
<dbReference type="GO" id="GO:0000160">
    <property type="term" value="P:phosphorelay signal transduction system"/>
    <property type="evidence" value="ECO:0007669"/>
    <property type="project" value="InterPro"/>
</dbReference>
<reference evidence="4" key="1">
    <citation type="submission" date="2017-08" db="EMBL/GenBank/DDBJ databases">
        <authorList>
            <person name="Huang Z."/>
        </authorList>
    </citation>
    <scope>NUCLEOTIDE SEQUENCE [LARGE SCALE GENOMIC DNA]</scope>
    <source>
        <strain evidence="4">SA5d-4</strain>
    </source>
</reference>
<keyword evidence="1" id="KW-0597">Phosphoprotein</keyword>
<dbReference type="AlphaFoldDB" id="A0A263BTJ0"/>
<feature type="modified residue" description="4-aspartylphosphate" evidence="1">
    <location>
        <position position="62"/>
    </location>
</feature>
<dbReference type="InterPro" id="IPR027417">
    <property type="entry name" value="P-loop_NTPase"/>
</dbReference>
<dbReference type="InterPro" id="IPR050625">
    <property type="entry name" value="ParA/MinD_ATPase"/>
</dbReference>
<evidence type="ECO:0000313" key="4">
    <source>
        <dbReference type="Proteomes" id="UP000217083"/>
    </source>
</evidence>
<dbReference type="PANTHER" id="PTHR43384:SF13">
    <property type="entry name" value="SLR0110 PROTEIN"/>
    <property type="match status" value="1"/>
</dbReference>
<dbReference type="InterPro" id="IPR011006">
    <property type="entry name" value="CheY-like_superfamily"/>
</dbReference>
<keyword evidence="4" id="KW-1185">Reference proteome</keyword>
<comment type="caution">
    <text evidence="3">The sequence shown here is derived from an EMBL/GenBank/DDBJ whole genome shotgun (WGS) entry which is preliminary data.</text>
</comment>
<dbReference type="Pfam" id="PF13614">
    <property type="entry name" value="AAA_31"/>
    <property type="match status" value="1"/>
</dbReference>
<dbReference type="GO" id="GO:0005524">
    <property type="term" value="F:ATP binding"/>
    <property type="evidence" value="ECO:0007669"/>
    <property type="project" value="TreeGrafter"/>
</dbReference>
<dbReference type="InterPro" id="IPR025669">
    <property type="entry name" value="AAA_dom"/>
</dbReference>
<dbReference type="Pfam" id="PF00072">
    <property type="entry name" value="Response_reg"/>
    <property type="match status" value="1"/>
</dbReference>
<feature type="domain" description="Response regulatory" evidence="2">
    <location>
        <begin position="11"/>
        <end position="127"/>
    </location>
</feature>
<dbReference type="PROSITE" id="PS50110">
    <property type="entry name" value="RESPONSE_REGULATORY"/>
    <property type="match status" value="1"/>
</dbReference>
<protein>
    <recommendedName>
        <fullName evidence="2">Response regulatory domain-containing protein</fullName>
    </recommendedName>
</protein>
<name>A0A263BTJ0_9BACI</name>
<dbReference type="InterPro" id="IPR001789">
    <property type="entry name" value="Sig_transdc_resp-reg_receiver"/>
</dbReference>
<dbReference type="Gene3D" id="3.40.50.300">
    <property type="entry name" value="P-loop containing nucleotide triphosphate hydrolases"/>
    <property type="match status" value="1"/>
</dbReference>
<dbReference type="SUPFAM" id="SSF52540">
    <property type="entry name" value="P-loop containing nucleoside triphosphate hydrolases"/>
    <property type="match status" value="1"/>
</dbReference>